<dbReference type="EMBL" id="QPFP01000053">
    <property type="protein sequence ID" value="TEB25826.1"/>
    <property type="molecule type" value="Genomic_DNA"/>
</dbReference>
<evidence type="ECO:0000313" key="2">
    <source>
        <dbReference type="Proteomes" id="UP000298030"/>
    </source>
</evidence>
<evidence type="ECO:0000313" key="1">
    <source>
        <dbReference type="EMBL" id="TEB25826.1"/>
    </source>
</evidence>
<organism evidence="1 2">
    <name type="scientific">Coprinellus micaceus</name>
    <name type="common">Glistening ink-cap mushroom</name>
    <name type="synonym">Coprinus micaceus</name>
    <dbReference type="NCBI Taxonomy" id="71717"/>
    <lineage>
        <taxon>Eukaryota</taxon>
        <taxon>Fungi</taxon>
        <taxon>Dikarya</taxon>
        <taxon>Basidiomycota</taxon>
        <taxon>Agaricomycotina</taxon>
        <taxon>Agaricomycetes</taxon>
        <taxon>Agaricomycetidae</taxon>
        <taxon>Agaricales</taxon>
        <taxon>Agaricineae</taxon>
        <taxon>Psathyrellaceae</taxon>
        <taxon>Coprinellus</taxon>
    </lineage>
</organism>
<dbReference type="Proteomes" id="UP000298030">
    <property type="component" value="Unassembled WGS sequence"/>
</dbReference>
<protein>
    <submittedName>
        <fullName evidence="1">Uncharacterized protein</fullName>
    </submittedName>
</protein>
<sequence>MEAHGGFLPLSMCGAVAEGAFQAKRLERDSHSKHHESRFVRPPALRRQTAHLLRRCQWSESSTPCMMCGLCLTSLWAYTMPLFGLSNAPLPRASSMDAAGET</sequence>
<accession>A0A4Y7SVC6</accession>
<proteinExistence type="predicted"/>
<keyword evidence="2" id="KW-1185">Reference proteome</keyword>
<dbReference type="AlphaFoldDB" id="A0A4Y7SVC6"/>
<name>A0A4Y7SVC6_COPMI</name>
<reference evidence="1 2" key="1">
    <citation type="journal article" date="2019" name="Nat. Ecol. Evol.">
        <title>Megaphylogeny resolves global patterns of mushroom evolution.</title>
        <authorList>
            <person name="Varga T."/>
            <person name="Krizsan K."/>
            <person name="Foldi C."/>
            <person name="Dima B."/>
            <person name="Sanchez-Garcia M."/>
            <person name="Sanchez-Ramirez S."/>
            <person name="Szollosi G.J."/>
            <person name="Szarkandi J.G."/>
            <person name="Papp V."/>
            <person name="Albert L."/>
            <person name="Andreopoulos W."/>
            <person name="Angelini C."/>
            <person name="Antonin V."/>
            <person name="Barry K.W."/>
            <person name="Bougher N.L."/>
            <person name="Buchanan P."/>
            <person name="Buyck B."/>
            <person name="Bense V."/>
            <person name="Catcheside P."/>
            <person name="Chovatia M."/>
            <person name="Cooper J."/>
            <person name="Damon W."/>
            <person name="Desjardin D."/>
            <person name="Finy P."/>
            <person name="Geml J."/>
            <person name="Haridas S."/>
            <person name="Hughes K."/>
            <person name="Justo A."/>
            <person name="Karasinski D."/>
            <person name="Kautmanova I."/>
            <person name="Kiss B."/>
            <person name="Kocsube S."/>
            <person name="Kotiranta H."/>
            <person name="LaButti K.M."/>
            <person name="Lechner B.E."/>
            <person name="Liimatainen K."/>
            <person name="Lipzen A."/>
            <person name="Lukacs Z."/>
            <person name="Mihaltcheva S."/>
            <person name="Morgado L.N."/>
            <person name="Niskanen T."/>
            <person name="Noordeloos M.E."/>
            <person name="Ohm R.A."/>
            <person name="Ortiz-Santana B."/>
            <person name="Ovrebo C."/>
            <person name="Racz N."/>
            <person name="Riley R."/>
            <person name="Savchenko A."/>
            <person name="Shiryaev A."/>
            <person name="Soop K."/>
            <person name="Spirin V."/>
            <person name="Szebenyi C."/>
            <person name="Tomsovsky M."/>
            <person name="Tulloss R.E."/>
            <person name="Uehling J."/>
            <person name="Grigoriev I.V."/>
            <person name="Vagvolgyi C."/>
            <person name="Papp T."/>
            <person name="Martin F.M."/>
            <person name="Miettinen O."/>
            <person name="Hibbett D.S."/>
            <person name="Nagy L.G."/>
        </authorList>
    </citation>
    <scope>NUCLEOTIDE SEQUENCE [LARGE SCALE GENOMIC DNA]</scope>
    <source>
        <strain evidence="1 2">FP101781</strain>
    </source>
</reference>
<gene>
    <name evidence="1" type="ORF">FA13DRAFT_1737968</name>
</gene>
<comment type="caution">
    <text evidence="1">The sequence shown here is derived from an EMBL/GenBank/DDBJ whole genome shotgun (WGS) entry which is preliminary data.</text>
</comment>